<accession>A0AAV7V9P3</accession>
<comment type="caution">
    <text evidence="1">The sequence shown here is derived from an EMBL/GenBank/DDBJ whole genome shotgun (WGS) entry which is preliminary data.</text>
</comment>
<gene>
    <name evidence="1" type="ORF">NDU88_001270</name>
</gene>
<sequence length="94" mass="11135">MLIARLLRYKDKLRILNAVHIQDVEYNGTRISFYPDCGTATQKKWRSYVEVKKKLRERGLAYALLPPGQLRVDVRGKRHLFDQLEEAMQFIENN</sequence>
<reference evidence="1" key="1">
    <citation type="journal article" date="2022" name="bioRxiv">
        <title>Sequencing and chromosome-scale assembly of the giantPleurodeles waltlgenome.</title>
        <authorList>
            <person name="Brown T."/>
            <person name="Elewa A."/>
            <person name="Iarovenko S."/>
            <person name="Subramanian E."/>
            <person name="Araus A.J."/>
            <person name="Petzold A."/>
            <person name="Susuki M."/>
            <person name="Suzuki K.-i.T."/>
            <person name="Hayashi T."/>
            <person name="Toyoda A."/>
            <person name="Oliveira C."/>
            <person name="Osipova E."/>
            <person name="Leigh N.D."/>
            <person name="Simon A."/>
            <person name="Yun M.H."/>
        </authorList>
    </citation>
    <scope>NUCLEOTIDE SEQUENCE</scope>
    <source>
        <strain evidence="1">20211129_DDA</strain>
        <tissue evidence="1">Liver</tissue>
    </source>
</reference>
<dbReference type="EMBL" id="JANPWB010000003">
    <property type="protein sequence ID" value="KAJ1197410.1"/>
    <property type="molecule type" value="Genomic_DNA"/>
</dbReference>
<dbReference type="InterPro" id="IPR042566">
    <property type="entry name" value="L1_C"/>
</dbReference>
<proteinExistence type="predicted"/>
<dbReference type="AlphaFoldDB" id="A0AAV7V9P3"/>
<evidence type="ECO:0000313" key="1">
    <source>
        <dbReference type="EMBL" id="KAJ1197410.1"/>
    </source>
</evidence>
<evidence type="ECO:0000313" key="2">
    <source>
        <dbReference type="Proteomes" id="UP001066276"/>
    </source>
</evidence>
<protein>
    <submittedName>
        <fullName evidence="1">Uncharacterized protein</fullName>
    </submittedName>
</protein>
<dbReference type="Gene3D" id="3.30.250.20">
    <property type="entry name" value="L1 transposable element, C-terminal domain"/>
    <property type="match status" value="1"/>
</dbReference>
<dbReference type="Proteomes" id="UP001066276">
    <property type="component" value="Chromosome 2_1"/>
</dbReference>
<dbReference type="InterPro" id="IPR004244">
    <property type="entry name" value="Transposase_22"/>
</dbReference>
<name>A0AAV7V9P3_PLEWA</name>
<keyword evidence="2" id="KW-1185">Reference proteome</keyword>
<dbReference type="PANTHER" id="PTHR11505">
    <property type="entry name" value="L1 TRANSPOSABLE ELEMENT-RELATED"/>
    <property type="match status" value="1"/>
</dbReference>
<organism evidence="1 2">
    <name type="scientific">Pleurodeles waltl</name>
    <name type="common">Iberian ribbed newt</name>
    <dbReference type="NCBI Taxonomy" id="8319"/>
    <lineage>
        <taxon>Eukaryota</taxon>
        <taxon>Metazoa</taxon>
        <taxon>Chordata</taxon>
        <taxon>Craniata</taxon>
        <taxon>Vertebrata</taxon>
        <taxon>Euteleostomi</taxon>
        <taxon>Amphibia</taxon>
        <taxon>Batrachia</taxon>
        <taxon>Caudata</taxon>
        <taxon>Salamandroidea</taxon>
        <taxon>Salamandridae</taxon>
        <taxon>Pleurodelinae</taxon>
        <taxon>Pleurodeles</taxon>
    </lineage>
</organism>